<dbReference type="Proteomes" id="UP000054485">
    <property type="component" value="Unassembled WGS sequence"/>
</dbReference>
<dbReference type="EMBL" id="KN835443">
    <property type="protein sequence ID" value="KIK37569.1"/>
    <property type="molecule type" value="Genomic_DNA"/>
</dbReference>
<evidence type="ECO:0008006" key="3">
    <source>
        <dbReference type="Google" id="ProtNLM"/>
    </source>
</evidence>
<organism evidence="1 2">
    <name type="scientific">Suillus luteus UH-Slu-Lm8-n1</name>
    <dbReference type="NCBI Taxonomy" id="930992"/>
    <lineage>
        <taxon>Eukaryota</taxon>
        <taxon>Fungi</taxon>
        <taxon>Dikarya</taxon>
        <taxon>Basidiomycota</taxon>
        <taxon>Agaricomycotina</taxon>
        <taxon>Agaricomycetes</taxon>
        <taxon>Agaricomycetidae</taxon>
        <taxon>Boletales</taxon>
        <taxon>Suillineae</taxon>
        <taxon>Suillaceae</taxon>
        <taxon>Suillus</taxon>
    </lineage>
</organism>
<protein>
    <recommendedName>
        <fullName evidence="3">C2 NT-type domain-containing protein</fullName>
    </recommendedName>
</protein>
<evidence type="ECO:0000313" key="1">
    <source>
        <dbReference type="EMBL" id="KIK37569.1"/>
    </source>
</evidence>
<name>A0A0D0AHH4_9AGAM</name>
<evidence type="ECO:0000313" key="2">
    <source>
        <dbReference type="Proteomes" id="UP000054485"/>
    </source>
</evidence>
<dbReference type="HOGENOM" id="CLU_1548626_0_0_1"/>
<dbReference type="OrthoDB" id="2684554at2759"/>
<gene>
    <name evidence="1" type="ORF">CY34DRAFT_15630</name>
</gene>
<keyword evidence="2" id="KW-1185">Reference proteome</keyword>
<sequence length="173" mass="19042">MSGSSESRYIKLDVISGKHLKVPSCRMPAGIFVSINLDSWRRWESSIGVLSSEESVMWGDTVTLSSDASPVLSVEIRASYEADRMLGSGEVIGKLQMSWGELLNHKDESFELSFPPVRGVHPSLTLKAAVAQARNDQGGALPDTARLLDKQMQAMHNLPNTWRARPFLTSTLL</sequence>
<reference evidence="1 2" key="1">
    <citation type="submission" date="2014-04" db="EMBL/GenBank/DDBJ databases">
        <authorList>
            <consortium name="DOE Joint Genome Institute"/>
            <person name="Kuo A."/>
            <person name="Ruytinx J."/>
            <person name="Rineau F."/>
            <person name="Colpaert J."/>
            <person name="Kohler A."/>
            <person name="Nagy L.G."/>
            <person name="Floudas D."/>
            <person name="Copeland A."/>
            <person name="Barry K.W."/>
            <person name="Cichocki N."/>
            <person name="Veneault-Fourrey C."/>
            <person name="LaButti K."/>
            <person name="Lindquist E.A."/>
            <person name="Lipzen A."/>
            <person name="Lundell T."/>
            <person name="Morin E."/>
            <person name="Murat C."/>
            <person name="Sun H."/>
            <person name="Tunlid A."/>
            <person name="Henrissat B."/>
            <person name="Grigoriev I.V."/>
            <person name="Hibbett D.S."/>
            <person name="Martin F."/>
            <person name="Nordberg H.P."/>
            <person name="Cantor M.N."/>
            <person name="Hua S.X."/>
        </authorList>
    </citation>
    <scope>NUCLEOTIDE SEQUENCE [LARGE SCALE GENOMIC DNA]</scope>
    <source>
        <strain evidence="1 2">UH-Slu-Lm8-n1</strain>
    </source>
</reference>
<accession>A0A0D0AHH4</accession>
<dbReference type="AlphaFoldDB" id="A0A0D0AHH4"/>
<reference evidence="2" key="2">
    <citation type="submission" date="2015-01" db="EMBL/GenBank/DDBJ databases">
        <title>Evolutionary Origins and Diversification of the Mycorrhizal Mutualists.</title>
        <authorList>
            <consortium name="DOE Joint Genome Institute"/>
            <consortium name="Mycorrhizal Genomics Consortium"/>
            <person name="Kohler A."/>
            <person name="Kuo A."/>
            <person name="Nagy L.G."/>
            <person name="Floudas D."/>
            <person name="Copeland A."/>
            <person name="Barry K.W."/>
            <person name="Cichocki N."/>
            <person name="Veneault-Fourrey C."/>
            <person name="LaButti K."/>
            <person name="Lindquist E.A."/>
            <person name="Lipzen A."/>
            <person name="Lundell T."/>
            <person name="Morin E."/>
            <person name="Murat C."/>
            <person name="Riley R."/>
            <person name="Ohm R."/>
            <person name="Sun H."/>
            <person name="Tunlid A."/>
            <person name="Henrissat B."/>
            <person name="Grigoriev I.V."/>
            <person name="Hibbett D.S."/>
            <person name="Martin F."/>
        </authorList>
    </citation>
    <scope>NUCLEOTIDE SEQUENCE [LARGE SCALE GENOMIC DNA]</scope>
    <source>
        <strain evidence="2">UH-Slu-Lm8-n1</strain>
    </source>
</reference>
<dbReference type="InParanoid" id="A0A0D0AHH4"/>
<proteinExistence type="predicted"/>